<dbReference type="Proteomes" id="UP000692954">
    <property type="component" value="Unassembled WGS sequence"/>
</dbReference>
<evidence type="ECO:0000313" key="3">
    <source>
        <dbReference type="Proteomes" id="UP000692954"/>
    </source>
</evidence>
<evidence type="ECO:0008006" key="4">
    <source>
        <dbReference type="Google" id="ProtNLM"/>
    </source>
</evidence>
<name>A0A8S1LK29_9CILI</name>
<feature type="transmembrane region" description="Helical" evidence="1">
    <location>
        <begin position="27"/>
        <end position="49"/>
    </location>
</feature>
<gene>
    <name evidence="2" type="ORF">PSON_ATCC_30995.1.T0240172</name>
</gene>
<protein>
    <recommendedName>
        <fullName evidence="4">Transmembrane protein</fullName>
    </recommendedName>
</protein>
<comment type="caution">
    <text evidence="2">The sequence shown here is derived from an EMBL/GenBank/DDBJ whole genome shotgun (WGS) entry which is preliminary data.</text>
</comment>
<proteinExistence type="predicted"/>
<keyword evidence="1" id="KW-0812">Transmembrane</keyword>
<dbReference type="EMBL" id="CAJJDN010000024">
    <property type="protein sequence ID" value="CAD8068478.1"/>
    <property type="molecule type" value="Genomic_DNA"/>
</dbReference>
<dbReference type="AlphaFoldDB" id="A0A8S1LK29"/>
<keyword evidence="1" id="KW-0472">Membrane</keyword>
<reference evidence="2" key="1">
    <citation type="submission" date="2021-01" db="EMBL/GenBank/DDBJ databases">
        <authorList>
            <consortium name="Genoscope - CEA"/>
            <person name="William W."/>
        </authorList>
    </citation>
    <scope>NUCLEOTIDE SEQUENCE</scope>
</reference>
<keyword evidence="3" id="KW-1185">Reference proteome</keyword>
<organism evidence="2 3">
    <name type="scientific">Paramecium sonneborni</name>
    <dbReference type="NCBI Taxonomy" id="65129"/>
    <lineage>
        <taxon>Eukaryota</taxon>
        <taxon>Sar</taxon>
        <taxon>Alveolata</taxon>
        <taxon>Ciliophora</taxon>
        <taxon>Intramacronucleata</taxon>
        <taxon>Oligohymenophorea</taxon>
        <taxon>Peniculida</taxon>
        <taxon>Parameciidae</taxon>
        <taxon>Paramecium</taxon>
    </lineage>
</organism>
<keyword evidence="1" id="KW-1133">Transmembrane helix</keyword>
<accession>A0A8S1LK29</accession>
<evidence type="ECO:0000256" key="1">
    <source>
        <dbReference type="SAM" id="Phobius"/>
    </source>
</evidence>
<evidence type="ECO:0000313" key="2">
    <source>
        <dbReference type="EMBL" id="CAD8068478.1"/>
    </source>
</evidence>
<sequence>MDDMQQFQQPIYHIYLRMQKININFRIRISLNLFLISCISCFTSIINGLKEFIHF</sequence>